<accession>A0A927CC95</accession>
<dbReference type="RefSeq" id="WP_190930427.1">
    <property type="nucleotide sequence ID" value="NZ_JACXJA010000033.1"/>
</dbReference>
<proteinExistence type="predicted"/>
<name>A0A927CC95_9BACL</name>
<sequence length="391" mass="45075">MDKTNVLAYSFREIPSATVGVIKPLKTLMINKIINFRYANSLQVSKEDILWADVVICIRGTEAIELKIIEECRRIGKFTIYFLDDDLLSVPKTANSFDYFNMEAIQNNIKVILSNCALLWTTNSNIQDKYKRFTNDTIVIDAPALLIDTMPVFNGKDKPIRIGFAGGIDHNRFLNTLLEPVIRNIIEKYSDSVQIEFFGARPDFIKKNDNIHHIPFADDYSEYVNVIKSREWDIGLAPLEDSEFHKCKYFNKYLEYGAIGAAGIYSNHQPFTFIVKDGFNGVLVENTIHEWTIGIERLIENPKLRQSIREQSYIQLKDSFTVEKIAITLTKYIVELTTYRAPLILEKDIRYKKVSENTLLYKIKAIIKAHGTSSFGIIMKKIYLKIKNKIL</sequence>
<evidence type="ECO:0000313" key="1">
    <source>
        <dbReference type="EMBL" id="MBD2864804.1"/>
    </source>
</evidence>
<dbReference type="Gene3D" id="3.40.50.2000">
    <property type="entry name" value="Glycogen Phosphorylase B"/>
    <property type="match status" value="1"/>
</dbReference>
<keyword evidence="2" id="KW-1185">Reference proteome</keyword>
<gene>
    <name evidence="1" type="ORF">IDH45_22745</name>
</gene>
<organism evidence="1 2">
    <name type="scientific">Paenibacillus oceani</name>
    <dbReference type="NCBI Taxonomy" id="2772510"/>
    <lineage>
        <taxon>Bacteria</taxon>
        <taxon>Bacillati</taxon>
        <taxon>Bacillota</taxon>
        <taxon>Bacilli</taxon>
        <taxon>Bacillales</taxon>
        <taxon>Paenibacillaceae</taxon>
        <taxon>Paenibacillus</taxon>
    </lineage>
</organism>
<evidence type="ECO:0000313" key="2">
    <source>
        <dbReference type="Proteomes" id="UP000639396"/>
    </source>
</evidence>
<dbReference type="Proteomes" id="UP000639396">
    <property type="component" value="Unassembled WGS sequence"/>
</dbReference>
<dbReference type="AlphaFoldDB" id="A0A927CC95"/>
<dbReference type="SUPFAM" id="SSF53756">
    <property type="entry name" value="UDP-Glycosyltransferase/glycogen phosphorylase"/>
    <property type="match status" value="1"/>
</dbReference>
<reference evidence="1" key="1">
    <citation type="submission" date="2020-09" db="EMBL/GenBank/DDBJ databases">
        <title>A novel bacterium of genus Paenibacillus, isolated from South China Sea.</title>
        <authorList>
            <person name="Huang H."/>
            <person name="Mo K."/>
            <person name="Hu Y."/>
        </authorList>
    </citation>
    <scope>NUCLEOTIDE SEQUENCE</scope>
    <source>
        <strain evidence="1">IB182363</strain>
    </source>
</reference>
<comment type="caution">
    <text evidence="1">The sequence shown here is derived from an EMBL/GenBank/DDBJ whole genome shotgun (WGS) entry which is preliminary data.</text>
</comment>
<protein>
    <submittedName>
        <fullName evidence="1">Glycosyltransferase</fullName>
    </submittedName>
</protein>
<dbReference type="EMBL" id="JACXJA010000033">
    <property type="protein sequence ID" value="MBD2864804.1"/>
    <property type="molecule type" value="Genomic_DNA"/>
</dbReference>